<sequence length="177" mass="20205">MINADVFFVFYLIVWGFIGTSRGWVREVIVTFTVLFALFIYSLPQFTNIMNPLWANEDPVWRFFWRAAPFLLIVFFGYLSPIVARGRFQANGANRFEYGLLSFLVGMFNGYLLFSSLAFWALQAGLLDGQYANLFTPPPGGWNEFFFIKSGAPVIFSGSLLVFVLILIFLFVIVVLV</sequence>
<feature type="transmembrane region" description="Helical" evidence="1">
    <location>
        <begin position="6"/>
        <end position="25"/>
    </location>
</feature>
<organism evidence="2 3">
    <name type="scientific">Candidatus Thermofonsia Clade 3 bacterium</name>
    <dbReference type="NCBI Taxonomy" id="2364212"/>
    <lineage>
        <taxon>Bacteria</taxon>
        <taxon>Bacillati</taxon>
        <taxon>Chloroflexota</taxon>
        <taxon>Candidatus Thermofontia</taxon>
        <taxon>Candidatus Thermofonsia Clade 3</taxon>
    </lineage>
</organism>
<gene>
    <name evidence="2" type="ORF">CUN48_06545</name>
</gene>
<feature type="transmembrane region" description="Helical" evidence="1">
    <location>
        <begin position="96"/>
        <end position="122"/>
    </location>
</feature>
<dbReference type="EMBL" id="PGTN01000033">
    <property type="protein sequence ID" value="PJF47837.1"/>
    <property type="molecule type" value="Genomic_DNA"/>
</dbReference>
<evidence type="ECO:0000313" key="3">
    <source>
        <dbReference type="Proteomes" id="UP000230790"/>
    </source>
</evidence>
<reference evidence="2 3" key="1">
    <citation type="submission" date="2017-11" db="EMBL/GenBank/DDBJ databases">
        <title>Evolution of Phototrophy in the Chloroflexi Phylum Driven by Horizontal Gene Transfer.</title>
        <authorList>
            <person name="Ward L.M."/>
            <person name="Hemp J."/>
            <person name="Shih P.M."/>
            <person name="Mcglynn S.E."/>
            <person name="Fischer W."/>
        </authorList>
    </citation>
    <scope>NUCLEOTIDE SEQUENCE [LARGE SCALE GENOMIC DNA]</scope>
    <source>
        <strain evidence="2">JP3_7</strain>
    </source>
</reference>
<proteinExistence type="predicted"/>
<evidence type="ECO:0000256" key="1">
    <source>
        <dbReference type="SAM" id="Phobius"/>
    </source>
</evidence>
<feature type="transmembrane region" description="Helical" evidence="1">
    <location>
        <begin position="154"/>
        <end position="176"/>
    </location>
</feature>
<feature type="transmembrane region" description="Helical" evidence="1">
    <location>
        <begin position="63"/>
        <end position="84"/>
    </location>
</feature>
<name>A0A2M8QDF8_9CHLR</name>
<keyword evidence="1" id="KW-0812">Transmembrane</keyword>
<feature type="transmembrane region" description="Helical" evidence="1">
    <location>
        <begin position="32"/>
        <end position="51"/>
    </location>
</feature>
<dbReference type="Proteomes" id="UP000230790">
    <property type="component" value="Unassembled WGS sequence"/>
</dbReference>
<protein>
    <recommendedName>
        <fullName evidence="4">CvpA family protein</fullName>
    </recommendedName>
</protein>
<keyword evidence="1" id="KW-0472">Membrane</keyword>
<keyword evidence="1" id="KW-1133">Transmembrane helix</keyword>
<comment type="caution">
    <text evidence="2">The sequence shown here is derived from an EMBL/GenBank/DDBJ whole genome shotgun (WGS) entry which is preliminary data.</text>
</comment>
<evidence type="ECO:0008006" key="4">
    <source>
        <dbReference type="Google" id="ProtNLM"/>
    </source>
</evidence>
<evidence type="ECO:0000313" key="2">
    <source>
        <dbReference type="EMBL" id="PJF47837.1"/>
    </source>
</evidence>
<dbReference type="AlphaFoldDB" id="A0A2M8QDF8"/>
<accession>A0A2M8QDF8</accession>